<gene>
    <name evidence="2" type="ORF">KK060_00150</name>
</gene>
<evidence type="ECO:0000256" key="1">
    <source>
        <dbReference type="SAM" id="Phobius"/>
    </source>
</evidence>
<sequence length="138" mass="15954">MKKLEDIPKKQIFAVPEGYFEKLPSKIQDKIISPRVNHVSFFWRWRLQYAVPLLAIATLIIFLLKPSPATISPEEMLASVSTEELISYLDETELSSDEIFAIIEFSDTDAEEIENEAFQFQINDLMLEDLNELNQDTL</sequence>
<proteinExistence type="predicted"/>
<comment type="caution">
    <text evidence="2">The sequence shown here is derived from an EMBL/GenBank/DDBJ whole genome shotgun (WGS) entry which is preliminary data.</text>
</comment>
<keyword evidence="1" id="KW-0472">Membrane</keyword>
<feature type="transmembrane region" description="Helical" evidence="1">
    <location>
        <begin position="47"/>
        <end position="64"/>
    </location>
</feature>
<keyword evidence="1" id="KW-0812">Transmembrane</keyword>
<evidence type="ECO:0000313" key="2">
    <source>
        <dbReference type="EMBL" id="MBT1701667.1"/>
    </source>
</evidence>
<protein>
    <submittedName>
        <fullName evidence="2">Uncharacterized protein</fullName>
    </submittedName>
</protein>
<keyword evidence="3" id="KW-1185">Reference proteome</keyword>
<evidence type="ECO:0000313" key="3">
    <source>
        <dbReference type="Proteomes" id="UP000772618"/>
    </source>
</evidence>
<dbReference type="EMBL" id="JAHESD010000001">
    <property type="protein sequence ID" value="MBT1701667.1"/>
    <property type="molecule type" value="Genomic_DNA"/>
</dbReference>
<name>A0ABS5VJN7_9BACT</name>
<reference evidence="2 3" key="1">
    <citation type="submission" date="2021-05" db="EMBL/GenBank/DDBJ databases">
        <title>A Polyphasic approach of four new species of the genus Ohtaekwangia: Ohtaekwangia histidinii sp. nov., Ohtaekwangia cretensis sp. nov., Ohtaekwangia indiensis sp. nov., Ohtaekwangia reichenbachii sp. nov. from diverse environment.</title>
        <authorList>
            <person name="Octaviana S."/>
        </authorList>
    </citation>
    <scope>NUCLEOTIDE SEQUENCE [LARGE SCALE GENOMIC DNA]</scope>
    <source>
        <strain evidence="2 3">PWU20</strain>
    </source>
</reference>
<organism evidence="2 3">
    <name type="scientific">Chryseosolibacter indicus</name>
    <dbReference type="NCBI Taxonomy" id="2782351"/>
    <lineage>
        <taxon>Bacteria</taxon>
        <taxon>Pseudomonadati</taxon>
        <taxon>Bacteroidota</taxon>
        <taxon>Cytophagia</taxon>
        <taxon>Cytophagales</taxon>
        <taxon>Chryseotaleaceae</taxon>
        <taxon>Chryseosolibacter</taxon>
    </lineage>
</organism>
<dbReference type="Proteomes" id="UP000772618">
    <property type="component" value="Unassembled WGS sequence"/>
</dbReference>
<dbReference type="RefSeq" id="WP_254151367.1">
    <property type="nucleotide sequence ID" value="NZ_JAHESD010000001.1"/>
</dbReference>
<accession>A0ABS5VJN7</accession>
<keyword evidence="1" id="KW-1133">Transmembrane helix</keyword>